<dbReference type="PROSITE" id="PS01196">
    <property type="entry name" value="PEPT_TRNA_HYDROL_2"/>
    <property type="match status" value="1"/>
</dbReference>
<dbReference type="CDD" id="cd00462">
    <property type="entry name" value="PTH"/>
    <property type="match status" value="1"/>
</dbReference>
<dbReference type="Gene3D" id="3.40.50.1470">
    <property type="entry name" value="Peptidyl-tRNA hydrolase"/>
    <property type="match status" value="1"/>
</dbReference>
<dbReference type="PROSITE" id="PS01195">
    <property type="entry name" value="PEPT_TRNA_HYDROL_1"/>
    <property type="match status" value="1"/>
</dbReference>
<dbReference type="PANTHER" id="PTHR17224:SF1">
    <property type="entry name" value="PEPTIDYL-TRNA HYDROLASE"/>
    <property type="match status" value="1"/>
</dbReference>
<dbReference type="EC" id="3.1.1.29" evidence="1"/>
<evidence type="ECO:0000256" key="4">
    <source>
        <dbReference type="ARBA" id="ARBA00022884"/>
    </source>
</evidence>
<dbReference type="GO" id="GO:0000049">
    <property type="term" value="F:tRNA binding"/>
    <property type="evidence" value="ECO:0007669"/>
    <property type="project" value="UniProtKB-KW"/>
</dbReference>
<protein>
    <recommendedName>
        <fullName evidence="1">peptidyl-tRNA hydrolase</fullName>
        <ecNumber evidence="1">3.1.1.29</ecNumber>
    </recommendedName>
</protein>
<dbReference type="PANTHER" id="PTHR17224">
    <property type="entry name" value="PEPTIDYL-TRNA HYDROLASE"/>
    <property type="match status" value="1"/>
</dbReference>
<sequence>MIFVGLGNPEEKYLQTKHNIGFWAIDVFAKKHNLEFKAGKGNFIFAKKDNEYILVKPTTGMNRSGTIIRDLLSFYKVDIKDLVVIFDDVDLPLGEIRLRLSGGDGCHNGMKSIIHSLNTDEITRLRMGIAADDYRRPSENYVLKPFNKKYKSSVDQVLEFTCDAMSSVIKEGAVFTSNRFNKQIIGEA</sequence>
<dbReference type="InterPro" id="IPR018171">
    <property type="entry name" value="Pept_tRNA_hydro_CS"/>
</dbReference>
<dbReference type="InterPro" id="IPR036416">
    <property type="entry name" value="Pept_tRNA_hydro_sf"/>
</dbReference>
<organism evidence="6">
    <name type="scientific">marine metagenome</name>
    <dbReference type="NCBI Taxonomy" id="408172"/>
    <lineage>
        <taxon>unclassified sequences</taxon>
        <taxon>metagenomes</taxon>
        <taxon>ecological metagenomes</taxon>
    </lineage>
</organism>
<evidence type="ECO:0000313" key="6">
    <source>
        <dbReference type="EMBL" id="SUZ49031.1"/>
    </source>
</evidence>
<keyword evidence="3" id="KW-0378">Hydrolase</keyword>
<keyword evidence="4" id="KW-0694">RNA-binding</keyword>
<proteinExistence type="inferred from homology"/>
<comment type="similarity">
    <text evidence="5">Belongs to the PTH family.</text>
</comment>
<keyword evidence="2" id="KW-0820">tRNA-binding</keyword>
<evidence type="ECO:0000256" key="2">
    <source>
        <dbReference type="ARBA" id="ARBA00022555"/>
    </source>
</evidence>
<reference evidence="6" key="1">
    <citation type="submission" date="2018-05" db="EMBL/GenBank/DDBJ databases">
        <authorList>
            <person name="Lanie J.A."/>
            <person name="Ng W.-L."/>
            <person name="Kazmierczak K.M."/>
            <person name="Andrzejewski T.M."/>
            <person name="Davidsen T.M."/>
            <person name="Wayne K.J."/>
            <person name="Tettelin H."/>
            <person name="Glass J.I."/>
            <person name="Rusch D."/>
            <person name="Podicherti R."/>
            <person name="Tsui H.-C.T."/>
            <person name="Winkler M.E."/>
        </authorList>
    </citation>
    <scope>NUCLEOTIDE SEQUENCE</scope>
</reference>
<evidence type="ECO:0000256" key="1">
    <source>
        <dbReference type="ARBA" id="ARBA00013260"/>
    </source>
</evidence>
<dbReference type="SUPFAM" id="SSF53178">
    <property type="entry name" value="Peptidyl-tRNA hydrolase-like"/>
    <property type="match status" value="1"/>
</dbReference>
<name>A0A381N366_9ZZZZ</name>
<evidence type="ECO:0000256" key="3">
    <source>
        <dbReference type="ARBA" id="ARBA00022801"/>
    </source>
</evidence>
<dbReference type="GO" id="GO:0004045">
    <property type="term" value="F:peptidyl-tRNA hydrolase activity"/>
    <property type="evidence" value="ECO:0007669"/>
    <property type="project" value="UniProtKB-EC"/>
</dbReference>
<dbReference type="HAMAP" id="MF_00083">
    <property type="entry name" value="Pept_tRNA_hydro_bact"/>
    <property type="match status" value="1"/>
</dbReference>
<dbReference type="Pfam" id="PF01195">
    <property type="entry name" value="Pept_tRNA_hydro"/>
    <property type="match status" value="1"/>
</dbReference>
<accession>A0A381N366</accession>
<dbReference type="FunFam" id="3.40.50.1470:FF:000001">
    <property type="entry name" value="Peptidyl-tRNA hydrolase"/>
    <property type="match status" value="1"/>
</dbReference>
<dbReference type="AlphaFoldDB" id="A0A381N366"/>
<evidence type="ECO:0000256" key="5">
    <source>
        <dbReference type="ARBA" id="ARBA00038063"/>
    </source>
</evidence>
<gene>
    <name evidence="6" type="ORF">METZ01_LOCUS1885</name>
</gene>
<dbReference type="InterPro" id="IPR001328">
    <property type="entry name" value="Pept_tRNA_hydro"/>
</dbReference>
<dbReference type="EMBL" id="UINC01000099">
    <property type="protein sequence ID" value="SUZ49031.1"/>
    <property type="molecule type" value="Genomic_DNA"/>
</dbReference>
<dbReference type="NCBIfam" id="TIGR00447">
    <property type="entry name" value="pth"/>
    <property type="match status" value="1"/>
</dbReference>